<evidence type="ECO:0000256" key="5">
    <source>
        <dbReference type="PIRNR" id="PIRNR009376"/>
    </source>
</evidence>
<dbReference type="SUPFAM" id="SSF56024">
    <property type="entry name" value="Phospholipase D/nuclease"/>
    <property type="match status" value="2"/>
</dbReference>
<gene>
    <name evidence="7" type="ORF">SISNIDRAFT_484031</name>
</gene>
<dbReference type="InterPro" id="IPR015679">
    <property type="entry name" value="PLipase_D_fam"/>
</dbReference>
<evidence type="ECO:0000256" key="4">
    <source>
        <dbReference type="ARBA" id="ARBA00023098"/>
    </source>
</evidence>
<dbReference type="GO" id="GO:0009395">
    <property type="term" value="P:phospholipid catabolic process"/>
    <property type="evidence" value="ECO:0007669"/>
    <property type="project" value="TreeGrafter"/>
</dbReference>
<dbReference type="InterPro" id="IPR001736">
    <property type="entry name" value="PLipase_D/transphosphatidylase"/>
</dbReference>
<dbReference type="AlphaFoldDB" id="A0A164WLP7"/>
<evidence type="ECO:0000313" key="7">
    <source>
        <dbReference type="EMBL" id="KZS95159.1"/>
    </source>
</evidence>
<dbReference type="Gene3D" id="3.30.870.10">
    <property type="entry name" value="Endonuclease Chain A"/>
    <property type="match status" value="3"/>
</dbReference>
<dbReference type="PANTHER" id="PTHR18896:SF186">
    <property type="entry name" value="PHOSPHOLIPASE D"/>
    <property type="match status" value="1"/>
</dbReference>
<dbReference type="Pfam" id="PF00614">
    <property type="entry name" value="PLDc"/>
    <property type="match status" value="1"/>
</dbReference>
<dbReference type="GO" id="GO:0006654">
    <property type="term" value="P:phosphatidic acid biosynthetic process"/>
    <property type="evidence" value="ECO:0007669"/>
    <property type="project" value="InterPro"/>
</dbReference>
<dbReference type="SMART" id="SM00155">
    <property type="entry name" value="PLDc"/>
    <property type="match status" value="2"/>
</dbReference>
<keyword evidence="1" id="KW-0677">Repeat</keyword>
<keyword evidence="2 5" id="KW-0378">Hydrolase</keyword>
<dbReference type="GO" id="GO:0004630">
    <property type="term" value="F:phospholipase D activity"/>
    <property type="evidence" value="ECO:0007669"/>
    <property type="project" value="UniProtKB-UniRule"/>
</dbReference>
<dbReference type="PIRSF" id="PIRSF009376">
    <property type="entry name" value="Phospholipase_D_euk"/>
    <property type="match status" value="1"/>
</dbReference>
<organism evidence="7 8">
    <name type="scientific">Sistotremastrum niveocremeum HHB9708</name>
    <dbReference type="NCBI Taxonomy" id="1314777"/>
    <lineage>
        <taxon>Eukaryota</taxon>
        <taxon>Fungi</taxon>
        <taxon>Dikarya</taxon>
        <taxon>Basidiomycota</taxon>
        <taxon>Agaricomycotina</taxon>
        <taxon>Agaricomycetes</taxon>
        <taxon>Sistotremastrales</taxon>
        <taxon>Sistotremastraceae</taxon>
        <taxon>Sertulicium</taxon>
        <taxon>Sertulicium niveocremeum</taxon>
    </lineage>
</organism>
<feature type="domain" description="PLD phosphodiesterase" evidence="6">
    <location>
        <begin position="178"/>
        <end position="205"/>
    </location>
</feature>
<reference evidence="7 8" key="1">
    <citation type="journal article" date="2016" name="Mol. Biol. Evol.">
        <title>Comparative Genomics of Early-Diverging Mushroom-Forming Fungi Provides Insights into the Origins of Lignocellulose Decay Capabilities.</title>
        <authorList>
            <person name="Nagy L.G."/>
            <person name="Riley R."/>
            <person name="Tritt A."/>
            <person name="Adam C."/>
            <person name="Daum C."/>
            <person name="Floudas D."/>
            <person name="Sun H."/>
            <person name="Yadav J.S."/>
            <person name="Pangilinan J."/>
            <person name="Larsson K.H."/>
            <person name="Matsuura K."/>
            <person name="Barry K."/>
            <person name="Labutti K."/>
            <person name="Kuo R."/>
            <person name="Ohm R.A."/>
            <person name="Bhattacharya S.S."/>
            <person name="Shirouzu T."/>
            <person name="Yoshinaga Y."/>
            <person name="Martin F.M."/>
            <person name="Grigoriev I.V."/>
            <person name="Hibbett D.S."/>
        </authorList>
    </citation>
    <scope>NUCLEOTIDE SEQUENCE [LARGE SCALE GENOMIC DNA]</scope>
    <source>
        <strain evidence="7 8">HHB9708</strain>
    </source>
</reference>
<dbReference type="CDD" id="cd09141">
    <property type="entry name" value="PLDc_vPLD1_2_yPLD_like_2"/>
    <property type="match status" value="1"/>
</dbReference>
<dbReference type="PROSITE" id="PS50035">
    <property type="entry name" value="PLD"/>
    <property type="match status" value="2"/>
</dbReference>
<dbReference type="GO" id="GO:0035556">
    <property type="term" value="P:intracellular signal transduction"/>
    <property type="evidence" value="ECO:0007669"/>
    <property type="project" value="InterPro"/>
</dbReference>
<dbReference type="STRING" id="1314777.A0A164WLP7"/>
<dbReference type="Pfam" id="PF13091">
    <property type="entry name" value="PLDc_2"/>
    <property type="match status" value="1"/>
</dbReference>
<dbReference type="InterPro" id="IPR016555">
    <property type="entry name" value="PLipase_D_euk"/>
</dbReference>
<evidence type="ECO:0000256" key="3">
    <source>
        <dbReference type="ARBA" id="ARBA00022963"/>
    </source>
</evidence>
<proteinExistence type="inferred from homology"/>
<dbReference type="Proteomes" id="UP000076722">
    <property type="component" value="Unassembled WGS sequence"/>
</dbReference>
<dbReference type="EC" id="3.1.4.4" evidence="5"/>
<dbReference type="CDD" id="cd09138">
    <property type="entry name" value="PLDc_vPLD1_2_yPLD_like_1"/>
    <property type="match status" value="1"/>
</dbReference>
<comment type="similarity">
    <text evidence="5">Belongs to the phospholipase D family.</text>
</comment>
<accession>A0A164WLP7</accession>
<evidence type="ECO:0000256" key="2">
    <source>
        <dbReference type="ARBA" id="ARBA00022801"/>
    </source>
</evidence>
<name>A0A164WLP7_9AGAM</name>
<dbReference type="PANTHER" id="PTHR18896">
    <property type="entry name" value="PHOSPHOLIPASE D"/>
    <property type="match status" value="1"/>
</dbReference>
<dbReference type="InterPro" id="IPR025202">
    <property type="entry name" value="PLD-like_dom"/>
</dbReference>
<sequence>MSKFLGKIERLVDKIPEGIEHGKATIQGIVNPNHRHDSPEEKEHDLIRKEINAGHRYDSFAGIRENNFVKWHIDGHDYMYAVSEILDSAQQCIFILDWWLTPELYLRRPPAHHPEWRLDRLLLRKAQAGVKVYIIVYKEVTQTMSMSSSHTKHALEDLHENIAVMRHPDHIGTRDDVEFWSHHEKVVVVDNHRACVGGLDLCFGRWDTHTHPLADVHPTDFSLTLFPGQDYNNARLLDFQHVDNYVSNAISILESPRMPWHDVHMTFSGLAVLDVCQHFVERWNEVKKRKYAKDERYDWLALPHDINVAPTEAVARHPHFQHWCDKGRAFRQRFLINPHEFQWNRDEEDEQVYPRNPVGSCRVQVVRSVSDWSHGVLTEHSIQNAYCQLIMEANHYIYIENQFFISNTGPNGPVKNQIAAALVQRILMAARDGQKFKVVIVIPEVPGFAGNIEKDTSLKTILAAQYRTINRGGHSIYEEIKKAGYTPEDYLRVYHLRSYDRINAPYNTYIKQIQDNSGVSFYEAQVALAKQWIVTAPTPSIANHFSTLSLHRTSTTTPQSKPVPIPQTVSIKVAKPSTEGISQSQGSQDVVEVPLPASEREAVEKIESFQEAAKAIRGDESVSDSVAQHMMRDATDLLSEIWLGDEQEEKDAYVSEELYIHSKVMIIDDRRVIMGSANLNDRSQRGDGDSEIALVVEDGDLLESRMDGKPYMAARFAATLRRKLYREHLGLMPPQLVPSPTEPVNDFMHPAPTPNPDETQLDEDAFVSDPLSDELVDHWNKTAKKNREIFTEVFRVVPSDLVHSWSQYKNYVPNVPIGHVAPDVPLDVVKARLNEIRGALVESPLQFLIDEKDLVENSDWMGLNPTLPVYI</sequence>
<evidence type="ECO:0000313" key="8">
    <source>
        <dbReference type="Proteomes" id="UP000076722"/>
    </source>
</evidence>
<comment type="catalytic activity">
    <reaction evidence="5">
        <text>a 1,2-diacyl-sn-glycero-3-phosphocholine + H2O = a 1,2-diacyl-sn-glycero-3-phosphate + choline + H(+)</text>
        <dbReference type="Rhea" id="RHEA:14445"/>
        <dbReference type="ChEBI" id="CHEBI:15354"/>
        <dbReference type="ChEBI" id="CHEBI:15377"/>
        <dbReference type="ChEBI" id="CHEBI:15378"/>
        <dbReference type="ChEBI" id="CHEBI:57643"/>
        <dbReference type="ChEBI" id="CHEBI:58608"/>
        <dbReference type="EC" id="3.1.4.4"/>
    </reaction>
</comment>
<dbReference type="EMBL" id="KV419402">
    <property type="protein sequence ID" value="KZS95159.1"/>
    <property type="molecule type" value="Genomic_DNA"/>
</dbReference>
<evidence type="ECO:0000256" key="1">
    <source>
        <dbReference type="ARBA" id="ARBA00022737"/>
    </source>
</evidence>
<dbReference type="OrthoDB" id="14911at2759"/>
<keyword evidence="8" id="KW-1185">Reference proteome</keyword>
<evidence type="ECO:0000259" key="6">
    <source>
        <dbReference type="PROSITE" id="PS50035"/>
    </source>
</evidence>
<keyword evidence="3 5" id="KW-0442">Lipid degradation</keyword>
<feature type="domain" description="PLD phosphodiesterase" evidence="6">
    <location>
        <begin position="656"/>
        <end position="683"/>
    </location>
</feature>
<protein>
    <recommendedName>
        <fullName evidence="5">Phospholipase</fullName>
        <ecNumber evidence="5">3.1.4.4</ecNumber>
    </recommendedName>
</protein>
<keyword evidence="4" id="KW-0443">Lipid metabolism</keyword>